<dbReference type="eggNOG" id="COG0598">
    <property type="taxonomic scope" value="Bacteria"/>
</dbReference>
<proteinExistence type="predicted"/>
<accession>R7ZJS3</accession>
<feature type="transmembrane region" description="Helical" evidence="1">
    <location>
        <begin position="399"/>
        <end position="419"/>
    </location>
</feature>
<protein>
    <recommendedName>
        <fullName evidence="4">Group-specific protein</fullName>
    </recommendedName>
</protein>
<dbReference type="RefSeq" id="WP_010857519.1">
    <property type="nucleotide sequence ID" value="NZ_KB933398.1"/>
</dbReference>
<dbReference type="EMBL" id="AQPX01000005">
    <property type="protein sequence ID" value="EON74367.1"/>
    <property type="molecule type" value="Genomic_DNA"/>
</dbReference>
<dbReference type="OrthoDB" id="1947873at2"/>
<keyword evidence="1" id="KW-0472">Membrane</keyword>
<keyword evidence="1" id="KW-1133">Transmembrane helix</keyword>
<reference evidence="2 3" key="1">
    <citation type="submission" date="2013-04" db="EMBL/GenBank/DDBJ databases">
        <title>Draft genome of the heavy metal tolerant bacterium Lysinibacillus sphaericus strain OT4b.31.</title>
        <authorList>
            <person name="Pena-Montenegro T.D."/>
            <person name="Dussan J."/>
        </authorList>
    </citation>
    <scope>NUCLEOTIDE SEQUENCE [LARGE SCALE GENOMIC DNA]</scope>
    <source>
        <strain evidence="2 3">OT4b.31</strain>
    </source>
</reference>
<comment type="caution">
    <text evidence="2">The sequence shown here is derived from an EMBL/GenBank/DDBJ whole genome shotgun (WGS) entry which is preliminary data.</text>
</comment>
<dbReference type="Proteomes" id="UP000013911">
    <property type="component" value="Unassembled WGS sequence"/>
</dbReference>
<sequence length="476" mass="56009">MTLAPLTIERAYMTFLFPFAYHMQCRDKLCKELTKENFSFFTLQNKSLENKFYGESISISHEELAQFFYPFIEDKLFPDNANRQDFIRFSKAFHAKGELHYREDSLAYEIVSIDITLCPFGNGIITIRTTMTESAQDFNDVLNFIHYFRVLEAKLREEKGTSHHFSFGHFSSTGDVLFKHFVPFLLPFVPHQLTETYQGLPFFEDERMYSSAFLLCKEEEEILDEHLFRLGQVDGKTPEGKPFISSTNPQYISEYVKEHTHMRWAPHSYIVTSAQAQMAISNLSFQKSKHSIEEFMGTHYYNLFIHYFYKMMLLKVSFEYSEISWGKDKLVVDELIELITKFSSRYYFDEVIVRTEGKEISQSLRKFFRINEHYIETKSTLDSLYRTLEDRSDNRNNRLLFILTVFTVVSGIYGMNLVIGEWDGTVSWTSIFGYTAFEWLALVVALSGIGLSLVLVCYSSFTISRNYFRRYKRNHP</sequence>
<feature type="transmembrane region" description="Helical" evidence="1">
    <location>
        <begin position="439"/>
        <end position="463"/>
    </location>
</feature>
<evidence type="ECO:0000313" key="3">
    <source>
        <dbReference type="Proteomes" id="UP000013911"/>
    </source>
</evidence>
<evidence type="ECO:0000313" key="2">
    <source>
        <dbReference type="EMBL" id="EON74367.1"/>
    </source>
</evidence>
<dbReference type="AlphaFoldDB" id="R7ZJS3"/>
<organism evidence="2 3">
    <name type="scientific">Lysinibacillus sphaericus OT4b.31</name>
    <dbReference type="NCBI Taxonomy" id="1285586"/>
    <lineage>
        <taxon>Bacteria</taxon>
        <taxon>Bacillati</taxon>
        <taxon>Bacillota</taxon>
        <taxon>Bacilli</taxon>
        <taxon>Bacillales</taxon>
        <taxon>Bacillaceae</taxon>
        <taxon>Lysinibacillus</taxon>
    </lineage>
</organism>
<dbReference type="HOGENOM" id="CLU_044070_0_0_9"/>
<keyword evidence="1" id="KW-0812">Transmembrane</keyword>
<name>R7ZJS3_LYSSH</name>
<dbReference type="PATRIC" id="fig|1285586.5.peg.553"/>
<evidence type="ECO:0000256" key="1">
    <source>
        <dbReference type="SAM" id="Phobius"/>
    </source>
</evidence>
<gene>
    <name evidence="2" type="ORF">H131_02758</name>
</gene>
<evidence type="ECO:0008006" key="4">
    <source>
        <dbReference type="Google" id="ProtNLM"/>
    </source>
</evidence>